<dbReference type="AlphaFoldDB" id="A0AAN7VX90"/>
<dbReference type="PANTHER" id="PTHR12768:SF4">
    <property type="entry name" value="BECLIN-1"/>
    <property type="match status" value="1"/>
</dbReference>
<reference evidence="6" key="1">
    <citation type="submission" date="2023-08" db="EMBL/GenBank/DDBJ databases">
        <title>Black Yeasts Isolated from many extreme environments.</title>
        <authorList>
            <person name="Coleine C."/>
            <person name="Stajich J.E."/>
            <person name="Selbmann L."/>
        </authorList>
    </citation>
    <scope>NUCLEOTIDE SEQUENCE</scope>
    <source>
        <strain evidence="6">CCFEE 5810</strain>
    </source>
</reference>
<feature type="region of interest" description="Disordered" evidence="3">
    <location>
        <begin position="34"/>
        <end position="79"/>
    </location>
</feature>
<evidence type="ECO:0000256" key="2">
    <source>
        <dbReference type="SAM" id="Coils"/>
    </source>
</evidence>
<dbReference type="GO" id="GO:0006995">
    <property type="term" value="P:cellular response to nitrogen starvation"/>
    <property type="evidence" value="ECO:0007669"/>
    <property type="project" value="TreeGrafter"/>
</dbReference>
<evidence type="ECO:0000313" key="6">
    <source>
        <dbReference type="EMBL" id="KAK5689727.1"/>
    </source>
</evidence>
<name>A0AAN7VX90_9PEZI</name>
<keyword evidence="2" id="KW-0175">Coiled coil</keyword>
<dbReference type="Pfam" id="PF04111">
    <property type="entry name" value="APG6"/>
    <property type="match status" value="1"/>
</dbReference>
<comment type="caution">
    <text evidence="6">The sequence shown here is derived from an EMBL/GenBank/DDBJ whole genome shotgun (WGS) entry which is preliminary data.</text>
</comment>
<dbReference type="InterPro" id="IPR038274">
    <property type="entry name" value="Atg6/Beclin_C_sf"/>
</dbReference>
<dbReference type="GO" id="GO:0030674">
    <property type="term" value="F:protein-macromolecule adaptor activity"/>
    <property type="evidence" value="ECO:0007669"/>
    <property type="project" value="TreeGrafter"/>
</dbReference>
<feature type="compositionally biased region" description="Basic and acidic residues" evidence="3">
    <location>
        <begin position="49"/>
        <end position="61"/>
    </location>
</feature>
<dbReference type="GO" id="GO:0045324">
    <property type="term" value="P:late endosome to vacuole transport"/>
    <property type="evidence" value="ECO:0007669"/>
    <property type="project" value="TreeGrafter"/>
</dbReference>
<dbReference type="GO" id="GO:0034272">
    <property type="term" value="C:phosphatidylinositol 3-kinase complex, class III, type II"/>
    <property type="evidence" value="ECO:0007669"/>
    <property type="project" value="TreeGrafter"/>
</dbReference>
<dbReference type="Pfam" id="PF17675">
    <property type="entry name" value="APG6_N"/>
    <property type="match status" value="1"/>
</dbReference>
<organism evidence="6 7">
    <name type="scientific">Elasticomyces elasticus</name>
    <dbReference type="NCBI Taxonomy" id="574655"/>
    <lineage>
        <taxon>Eukaryota</taxon>
        <taxon>Fungi</taxon>
        <taxon>Dikarya</taxon>
        <taxon>Ascomycota</taxon>
        <taxon>Pezizomycotina</taxon>
        <taxon>Dothideomycetes</taxon>
        <taxon>Dothideomycetidae</taxon>
        <taxon>Mycosphaerellales</taxon>
        <taxon>Teratosphaeriaceae</taxon>
        <taxon>Elasticomyces</taxon>
    </lineage>
</organism>
<dbReference type="GO" id="GO:0000407">
    <property type="term" value="C:phagophore assembly site"/>
    <property type="evidence" value="ECO:0007669"/>
    <property type="project" value="TreeGrafter"/>
</dbReference>
<dbReference type="GO" id="GO:0000423">
    <property type="term" value="P:mitophagy"/>
    <property type="evidence" value="ECO:0007669"/>
    <property type="project" value="TreeGrafter"/>
</dbReference>
<dbReference type="InterPro" id="IPR041691">
    <property type="entry name" value="Atg6/beclin_CC"/>
</dbReference>
<proteinExistence type="inferred from homology"/>
<feature type="domain" description="Atg6/beclin coiled-coil" evidence="5">
    <location>
        <begin position="148"/>
        <end position="276"/>
    </location>
</feature>
<evidence type="ECO:0000313" key="7">
    <source>
        <dbReference type="Proteomes" id="UP001310594"/>
    </source>
</evidence>
<dbReference type="PANTHER" id="PTHR12768">
    <property type="entry name" value="BECLIN 1"/>
    <property type="match status" value="1"/>
</dbReference>
<evidence type="ECO:0000256" key="3">
    <source>
        <dbReference type="SAM" id="MobiDB-lite"/>
    </source>
</evidence>
<evidence type="ECO:0000256" key="1">
    <source>
        <dbReference type="ARBA" id="ARBA00005965"/>
    </source>
</evidence>
<feature type="coiled-coil region" evidence="2">
    <location>
        <begin position="192"/>
        <end position="268"/>
    </location>
</feature>
<dbReference type="InterPro" id="IPR007243">
    <property type="entry name" value="Atg6/Beclin"/>
</dbReference>
<comment type="similarity">
    <text evidence="1">Belongs to the beclin family.</text>
</comment>
<accession>A0AAN7VX90</accession>
<dbReference type="EMBL" id="JAVRQU010000029">
    <property type="protein sequence ID" value="KAK5689727.1"/>
    <property type="molecule type" value="Genomic_DNA"/>
</dbReference>
<dbReference type="Gene3D" id="1.10.418.40">
    <property type="entry name" value="Autophagy protein 6/Beclin 1"/>
    <property type="match status" value="1"/>
</dbReference>
<evidence type="ECO:0000259" key="5">
    <source>
        <dbReference type="Pfam" id="PF17675"/>
    </source>
</evidence>
<dbReference type="Gene3D" id="6.10.250.3110">
    <property type="match status" value="1"/>
</dbReference>
<gene>
    <name evidence="6" type="primary">atg6</name>
    <name evidence="6" type="ORF">LTR97_012726</name>
</gene>
<dbReference type="GO" id="GO:0000045">
    <property type="term" value="P:autophagosome assembly"/>
    <property type="evidence" value="ECO:0007669"/>
    <property type="project" value="TreeGrafter"/>
</dbReference>
<sequence>MATLHCQKCRTPLRVDSSLQDLNPASFKILADAAPALEPKAPDAPRSAAAKERRQHYDDVSQHAGPPMHKRNVGRAGGKLNPEMSYINITDSLMAPEGSAEMIQAPSKRKGASVKPDPADGGEALSQQMETVTKLFEILSARSDIDHPICSECTDLVLDGLQKRQASVIRERDAYVTFLKQAQQNIPTDEEKADTTRALEDARRREKEALAELVALEAEKKRMEDEIAALDTEAEELDEEEDGFWRARNAFTAELTAAQEERDGLQTQLAHDTKLLESLQRTNVYNDTFCIGHDGVFGTINGLRLGRLNDHPVDWPEINAALGQALLLLVVVAEKLGCTIKGYKLLPVGSTSRIVVEDPEAAVTGTGKTIGTVLDLFSSGNMIFGLGVFYDSFDGAMIAFLECLRQVGQHVERSSASQSRGHPSSPAGLKMPYEIKTASNMGRIGGAKIILSGVGREEQWTKACKYMLTCCKFLLAHASHVATEAETRNAR</sequence>
<dbReference type="GO" id="GO:0043548">
    <property type="term" value="F:phosphatidylinositol 3-kinase binding"/>
    <property type="evidence" value="ECO:0007669"/>
    <property type="project" value="TreeGrafter"/>
</dbReference>
<dbReference type="Proteomes" id="UP001310594">
    <property type="component" value="Unassembled WGS sequence"/>
</dbReference>
<dbReference type="InterPro" id="IPR040455">
    <property type="entry name" value="Atg6_BARA"/>
</dbReference>
<evidence type="ECO:0000259" key="4">
    <source>
        <dbReference type="Pfam" id="PF04111"/>
    </source>
</evidence>
<dbReference type="GO" id="GO:0034271">
    <property type="term" value="C:phosphatidylinositol 3-kinase complex, class III, type I"/>
    <property type="evidence" value="ECO:0007669"/>
    <property type="project" value="TreeGrafter"/>
</dbReference>
<protein>
    <submittedName>
        <fullName evidence="6">Vacuolar protein sorting-associated protein atg6</fullName>
    </submittedName>
</protein>
<feature type="domain" description="Atg6 BARA" evidence="4">
    <location>
        <begin position="279"/>
        <end position="479"/>
    </location>
</feature>